<dbReference type="EMBL" id="JBHSCQ010000024">
    <property type="protein sequence ID" value="MFC4267220.1"/>
    <property type="molecule type" value="Genomic_DNA"/>
</dbReference>
<sequence length="137" mass="13892">MSTNNDAQLHRSLRGGAECGSMSLQGVILFPVFIVLIFGILQGAFWMHAQNLAQAAASSGYSSAKSYNAGDGAGQSAASDILANGSSSIHNTNVSISRSGTSVTVTVTGSGPSILPGWGGPGVRATVSGPIERWVNP</sequence>
<reference evidence="4" key="1">
    <citation type="journal article" date="2019" name="Int. J. Syst. Evol. Microbiol.">
        <title>The Global Catalogue of Microorganisms (GCM) 10K type strain sequencing project: providing services to taxonomists for standard genome sequencing and annotation.</title>
        <authorList>
            <consortium name="The Broad Institute Genomics Platform"/>
            <consortium name="The Broad Institute Genome Sequencing Center for Infectious Disease"/>
            <person name="Wu L."/>
            <person name="Ma J."/>
        </authorList>
    </citation>
    <scope>NUCLEOTIDE SEQUENCE [LARGE SCALE GENOMIC DNA]</scope>
    <source>
        <strain evidence="4">CGMCC 1.10698</strain>
    </source>
</reference>
<comment type="caution">
    <text evidence="3">The sequence shown here is derived from an EMBL/GenBank/DDBJ whole genome shotgun (WGS) entry which is preliminary data.</text>
</comment>
<evidence type="ECO:0000313" key="3">
    <source>
        <dbReference type="EMBL" id="MFC4267220.1"/>
    </source>
</evidence>
<organism evidence="3 4">
    <name type="scientific">Arthrobacter cryoconiti</name>
    <dbReference type="NCBI Taxonomy" id="748907"/>
    <lineage>
        <taxon>Bacteria</taxon>
        <taxon>Bacillati</taxon>
        <taxon>Actinomycetota</taxon>
        <taxon>Actinomycetes</taxon>
        <taxon>Micrococcales</taxon>
        <taxon>Micrococcaceae</taxon>
        <taxon>Arthrobacter</taxon>
    </lineage>
</organism>
<dbReference type="Proteomes" id="UP001595773">
    <property type="component" value="Unassembled WGS sequence"/>
</dbReference>
<evidence type="ECO:0000256" key="1">
    <source>
        <dbReference type="SAM" id="Phobius"/>
    </source>
</evidence>
<feature type="domain" description="TadE-like" evidence="2">
    <location>
        <begin position="20"/>
        <end position="60"/>
    </location>
</feature>
<name>A0ABV8R5H6_9MICC</name>
<keyword evidence="1" id="KW-1133">Transmembrane helix</keyword>
<keyword evidence="4" id="KW-1185">Reference proteome</keyword>
<keyword evidence="1" id="KW-0472">Membrane</keyword>
<dbReference type="InterPro" id="IPR012495">
    <property type="entry name" value="TadE-like_dom"/>
</dbReference>
<feature type="transmembrane region" description="Helical" evidence="1">
    <location>
        <begin position="20"/>
        <end position="41"/>
    </location>
</feature>
<evidence type="ECO:0000259" key="2">
    <source>
        <dbReference type="Pfam" id="PF07811"/>
    </source>
</evidence>
<dbReference type="Pfam" id="PF07811">
    <property type="entry name" value="TadE"/>
    <property type="match status" value="1"/>
</dbReference>
<dbReference type="RefSeq" id="WP_230068277.1">
    <property type="nucleotide sequence ID" value="NZ_BAABLL010000017.1"/>
</dbReference>
<protein>
    <submittedName>
        <fullName evidence="3">TadE family protein</fullName>
    </submittedName>
</protein>
<gene>
    <name evidence="3" type="ORF">ACFOW9_16560</name>
</gene>
<proteinExistence type="predicted"/>
<evidence type="ECO:0000313" key="4">
    <source>
        <dbReference type="Proteomes" id="UP001595773"/>
    </source>
</evidence>
<accession>A0ABV8R5H6</accession>
<keyword evidence="1" id="KW-0812">Transmembrane</keyword>